<feature type="region of interest" description="Disordered" evidence="1">
    <location>
        <begin position="1"/>
        <end position="58"/>
    </location>
</feature>
<evidence type="ECO:0000313" key="2">
    <source>
        <dbReference type="EMBL" id="JAD87385.1"/>
    </source>
</evidence>
<accession>A0A0A9DNZ6</accession>
<dbReference type="AlphaFoldDB" id="A0A0A9DNZ6"/>
<reference evidence="2" key="2">
    <citation type="journal article" date="2015" name="Data Brief">
        <title>Shoot transcriptome of the giant reed, Arundo donax.</title>
        <authorList>
            <person name="Barrero R.A."/>
            <person name="Guerrero F.D."/>
            <person name="Moolhuijzen P."/>
            <person name="Goolsby J.A."/>
            <person name="Tidwell J."/>
            <person name="Bellgard S.E."/>
            <person name="Bellgard M.I."/>
        </authorList>
    </citation>
    <scope>NUCLEOTIDE SEQUENCE</scope>
    <source>
        <tissue evidence="2">Shoot tissue taken approximately 20 cm above the soil surface</tissue>
    </source>
</reference>
<protein>
    <submittedName>
        <fullName evidence="2">Uncharacterized protein</fullName>
    </submittedName>
</protein>
<organism evidence="2">
    <name type="scientific">Arundo donax</name>
    <name type="common">Giant reed</name>
    <name type="synonym">Donax arundinaceus</name>
    <dbReference type="NCBI Taxonomy" id="35708"/>
    <lineage>
        <taxon>Eukaryota</taxon>
        <taxon>Viridiplantae</taxon>
        <taxon>Streptophyta</taxon>
        <taxon>Embryophyta</taxon>
        <taxon>Tracheophyta</taxon>
        <taxon>Spermatophyta</taxon>
        <taxon>Magnoliopsida</taxon>
        <taxon>Liliopsida</taxon>
        <taxon>Poales</taxon>
        <taxon>Poaceae</taxon>
        <taxon>PACMAD clade</taxon>
        <taxon>Arundinoideae</taxon>
        <taxon>Arundineae</taxon>
        <taxon>Arundo</taxon>
    </lineage>
</organism>
<name>A0A0A9DNZ6_ARUDO</name>
<proteinExistence type="predicted"/>
<reference evidence="2" key="1">
    <citation type="submission" date="2014-09" db="EMBL/GenBank/DDBJ databases">
        <authorList>
            <person name="Magalhaes I.L.F."/>
            <person name="Oliveira U."/>
            <person name="Santos F.R."/>
            <person name="Vidigal T.H.D.A."/>
            <person name="Brescovit A.D."/>
            <person name="Santos A.J."/>
        </authorList>
    </citation>
    <scope>NUCLEOTIDE SEQUENCE</scope>
    <source>
        <tissue evidence="2">Shoot tissue taken approximately 20 cm above the soil surface</tissue>
    </source>
</reference>
<dbReference type="EMBL" id="GBRH01210510">
    <property type="protein sequence ID" value="JAD87385.1"/>
    <property type="molecule type" value="Transcribed_RNA"/>
</dbReference>
<feature type="compositionally biased region" description="Polar residues" evidence="1">
    <location>
        <begin position="12"/>
        <end position="24"/>
    </location>
</feature>
<evidence type="ECO:0000256" key="1">
    <source>
        <dbReference type="SAM" id="MobiDB-lite"/>
    </source>
</evidence>
<sequence>MPLGRGSAVQLRRSSAPENQTPKMRSNWRPRQSALHSSTASARDPPRERAAPRQAGGA</sequence>